<evidence type="ECO:0000256" key="9">
    <source>
        <dbReference type="ARBA" id="ARBA00023180"/>
    </source>
</evidence>
<feature type="domain" description="G-protein coupled receptors family 3 profile" evidence="12">
    <location>
        <begin position="34"/>
        <end position="203"/>
    </location>
</feature>
<feature type="transmembrane region" description="Helical" evidence="11">
    <location>
        <begin position="140"/>
        <end position="165"/>
    </location>
</feature>
<evidence type="ECO:0000256" key="6">
    <source>
        <dbReference type="ARBA" id="ARBA00023040"/>
    </source>
</evidence>
<name>A0AAW0I554_MYOGA</name>
<dbReference type="InterPro" id="IPR028082">
    <property type="entry name" value="Peripla_BP_I"/>
</dbReference>
<evidence type="ECO:0000259" key="12">
    <source>
        <dbReference type="PROSITE" id="PS50259"/>
    </source>
</evidence>
<feature type="transmembrane region" description="Helical" evidence="11">
    <location>
        <begin position="34"/>
        <end position="57"/>
    </location>
</feature>
<sequence>MDKCVRCREDQYTNREQKQCIPKAMVFLNYKDTLGMALSLMALCLSAFTAVILVVFVKHRDTPIVKANNRNLTYILLISLIFSFLCPLLFIGHPNSAICILQQVTFGVVFTVAVSTVLAKTVTVLLAFKVTAPGKRVRSFLLSGAPNYIIVICTLIQIILCVIWLRLSPPFIDNDAHSEHGQIIVVCNKGSETAFYCLLQFIYGPFHLRLSKPEQILYLFWMNPKDTSISLATISSILQFNWNWIGLAISDNDQGALNFSHI</sequence>
<keyword evidence="8" id="KW-0675">Receptor</keyword>
<reference evidence="13 14" key="1">
    <citation type="journal article" date="2023" name="bioRxiv">
        <title>Conserved and derived expression patterns and positive selection on dental genes reveal complex evolutionary context of ever-growing rodent molars.</title>
        <authorList>
            <person name="Calamari Z.T."/>
            <person name="Song A."/>
            <person name="Cohen E."/>
            <person name="Akter M."/>
            <person name="Roy R.D."/>
            <person name="Hallikas O."/>
            <person name="Christensen M.M."/>
            <person name="Li P."/>
            <person name="Marangoni P."/>
            <person name="Jernvall J."/>
            <person name="Klein O.D."/>
        </authorList>
    </citation>
    <scope>NUCLEOTIDE SEQUENCE [LARGE SCALE GENOMIC DNA]</scope>
    <source>
        <strain evidence="13">V071</strain>
    </source>
</reference>
<comment type="subcellular location">
    <subcellularLocation>
        <location evidence="1">Cell membrane</location>
        <topology evidence="1">Multi-pass membrane protein</topology>
    </subcellularLocation>
</comment>
<dbReference type="AlphaFoldDB" id="A0AAW0I554"/>
<keyword evidence="7 11" id="KW-0472">Membrane</keyword>
<dbReference type="EMBL" id="JBBHLL010000218">
    <property type="protein sequence ID" value="KAK7809203.1"/>
    <property type="molecule type" value="Genomic_DNA"/>
</dbReference>
<dbReference type="PANTHER" id="PTHR24061">
    <property type="entry name" value="CALCIUM-SENSING RECEPTOR-RELATED"/>
    <property type="match status" value="1"/>
</dbReference>
<comment type="caution">
    <text evidence="13">The sequence shown here is derived from an EMBL/GenBank/DDBJ whole genome shotgun (WGS) entry which is preliminary data.</text>
</comment>
<keyword evidence="9" id="KW-0325">Glycoprotein</keyword>
<dbReference type="InterPro" id="IPR017978">
    <property type="entry name" value="GPCR_3_C"/>
</dbReference>
<protein>
    <recommendedName>
        <fullName evidence="12">G-protein coupled receptors family 3 profile domain-containing protein</fullName>
    </recommendedName>
</protein>
<dbReference type="PRINTS" id="PR01535">
    <property type="entry name" value="VOMERONASL2R"/>
</dbReference>
<dbReference type="SUPFAM" id="SSF53822">
    <property type="entry name" value="Periplasmic binding protein-like I"/>
    <property type="match status" value="1"/>
</dbReference>
<dbReference type="Proteomes" id="UP001488838">
    <property type="component" value="Unassembled WGS sequence"/>
</dbReference>
<evidence type="ECO:0000256" key="4">
    <source>
        <dbReference type="ARBA" id="ARBA00022729"/>
    </source>
</evidence>
<feature type="transmembrane region" description="Helical" evidence="11">
    <location>
        <begin position="72"/>
        <end position="92"/>
    </location>
</feature>
<evidence type="ECO:0000256" key="8">
    <source>
        <dbReference type="ARBA" id="ARBA00023170"/>
    </source>
</evidence>
<keyword evidence="5 11" id="KW-1133">Transmembrane helix</keyword>
<gene>
    <name evidence="13" type="ORF">U0070_025612</name>
</gene>
<keyword evidence="10" id="KW-0807">Transducer</keyword>
<dbReference type="PROSITE" id="PS50259">
    <property type="entry name" value="G_PROTEIN_RECEP_F3_4"/>
    <property type="match status" value="1"/>
</dbReference>
<dbReference type="Pfam" id="PF00003">
    <property type="entry name" value="7tm_3"/>
    <property type="match status" value="1"/>
</dbReference>
<keyword evidence="6" id="KW-0297">G-protein coupled receptor</keyword>
<evidence type="ECO:0000256" key="5">
    <source>
        <dbReference type="ARBA" id="ARBA00022989"/>
    </source>
</evidence>
<keyword evidence="2" id="KW-1003">Cell membrane</keyword>
<evidence type="ECO:0000256" key="3">
    <source>
        <dbReference type="ARBA" id="ARBA00022692"/>
    </source>
</evidence>
<dbReference type="Gene3D" id="3.40.50.2300">
    <property type="match status" value="2"/>
</dbReference>
<keyword evidence="14" id="KW-1185">Reference proteome</keyword>
<dbReference type="InterPro" id="IPR000337">
    <property type="entry name" value="GPCR_3"/>
</dbReference>
<accession>A0AAW0I554</accession>
<keyword evidence="4" id="KW-0732">Signal</keyword>
<evidence type="ECO:0000256" key="11">
    <source>
        <dbReference type="SAM" id="Phobius"/>
    </source>
</evidence>
<dbReference type="PRINTS" id="PR00248">
    <property type="entry name" value="GPCRMGR"/>
</dbReference>
<organism evidence="13 14">
    <name type="scientific">Myodes glareolus</name>
    <name type="common">Bank vole</name>
    <name type="synonym">Clethrionomys glareolus</name>
    <dbReference type="NCBI Taxonomy" id="447135"/>
    <lineage>
        <taxon>Eukaryota</taxon>
        <taxon>Metazoa</taxon>
        <taxon>Chordata</taxon>
        <taxon>Craniata</taxon>
        <taxon>Vertebrata</taxon>
        <taxon>Euteleostomi</taxon>
        <taxon>Mammalia</taxon>
        <taxon>Eutheria</taxon>
        <taxon>Euarchontoglires</taxon>
        <taxon>Glires</taxon>
        <taxon>Rodentia</taxon>
        <taxon>Myomorpha</taxon>
        <taxon>Muroidea</taxon>
        <taxon>Cricetidae</taxon>
        <taxon>Arvicolinae</taxon>
        <taxon>Myodes</taxon>
    </lineage>
</organism>
<feature type="transmembrane region" description="Helical" evidence="11">
    <location>
        <begin position="104"/>
        <end position="128"/>
    </location>
</feature>
<evidence type="ECO:0000256" key="10">
    <source>
        <dbReference type="ARBA" id="ARBA00023224"/>
    </source>
</evidence>
<dbReference type="PANTHER" id="PTHR24061:SF545">
    <property type="entry name" value="VOMERONASAL 2, RECEPTOR 118-RELATED"/>
    <property type="match status" value="1"/>
</dbReference>
<evidence type="ECO:0000256" key="1">
    <source>
        <dbReference type="ARBA" id="ARBA00004651"/>
    </source>
</evidence>
<evidence type="ECO:0000313" key="14">
    <source>
        <dbReference type="Proteomes" id="UP001488838"/>
    </source>
</evidence>
<dbReference type="InterPro" id="IPR004073">
    <property type="entry name" value="GPCR_3_vmron_rcpt_2"/>
</dbReference>
<evidence type="ECO:0000313" key="13">
    <source>
        <dbReference type="EMBL" id="KAK7809203.1"/>
    </source>
</evidence>
<dbReference type="GO" id="GO:0004930">
    <property type="term" value="F:G protein-coupled receptor activity"/>
    <property type="evidence" value="ECO:0007669"/>
    <property type="project" value="UniProtKB-KW"/>
</dbReference>
<dbReference type="GO" id="GO:0005886">
    <property type="term" value="C:plasma membrane"/>
    <property type="evidence" value="ECO:0007669"/>
    <property type="project" value="UniProtKB-SubCell"/>
</dbReference>
<evidence type="ECO:0000256" key="2">
    <source>
        <dbReference type="ARBA" id="ARBA00022475"/>
    </source>
</evidence>
<evidence type="ECO:0000256" key="7">
    <source>
        <dbReference type="ARBA" id="ARBA00023136"/>
    </source>
</evidence>
<dbReference type="InterPro" id="IPR000068">
    <property type="entry name" value="GPCR_3_Ca_sens_rcpt-rel"/>
</dbReference>
<proteinExistence type="predicted"/>
<keyword evidence="3 11" id="KW-0812">Transmembrane</keyword>